<dbReference type="PRINTS" id="PR00344">
    <property type="entry name" value="BCTRLSENSOR"/>
</dbReference>
<proteinExistence type="predicted"/>
<dbReference type="InterPro" id="IPR004358">
    <property type="entry name" value="Sig_transdc_His_kin-like_C"/>
</dbReference>
<evidence type="ECO:0000256" key="10">
    <source>
        <dbReference type="ARBA" id="ARBA00022840"/>
    </source>
</evidence>
<evidence type="ECO:0000313" key="17">
    <source>
        <dbReference type="EMBL" id="TCL38694.1"/>
    </source>
</evidence>
<dbReference type="CDD" id="cd00082">
    <property type="entry name" value="HisKA"/>
    <property type="match status" value="1"/>
</dbReference>
<evidence type="ECO:0000256" key="9">
    <source>
        <dbReference type="ARBA" id="ARBA00022777"/>
    </source>
</evidence>
<keyword evidence="8" id="KW-0547">Nucleotide-binding</keyword>
<dbReference type="InterPro" id="IPR003661">
    <property type="entry name" value="HisK_dim/P_dom"/>
</dbReference>
<feature type="transmembrane region" description="Helical" evidence="14">
    <location>
        <begin position="180"/>
        <end position="200"/>
    </location>
</feature>
<dbReference type="PANTHER" id="PTHR45528:SF1">
    <property type="entry name" value="SENSOR HISTIDINE KINASE CPXA"/>
    <property type="match status" value="1"/>
</dbReference>
<comment type="caution">
    <text evidence="17">The sequence shown here is derived from an EMBL/GenBank/DDBJ whole genome shotgun (WGS) entry which is preliminary data.</text>
</comment>
<dbReference type="InterPro" id="IPR003660">
    <property type="entry name" value="HAMP_dom"/>
</dbReference>
<protein>
    <recommendedName>
        <fullName evidence="3">histidine kinase</fullName>
        <ecNumber evidence="3">2.7.13.3</ecNumber>
    </recommendedName>
</protein>
<evidence type="ECO:0000256" key="14">
    <source>
        <dbReference type="SAM" id="Phobius"/>
    </source>
</evidence>
<dbReference type="Pfam" id="PF00672">
    <property type="entry name" value="HAMP"/>
    <property type="match status" value="1"/>
</dbReference>
<dbReference type="Gene3D" id="6.10.340.10">
    <property type="match status" value="1"/>
</dbReference>
<comment type="catalytic activity">
    <reaction evidence="1">
        <text>ATP + protein L-histidine = ADP + protein N-phospho-L-histidine.</text>
        <dbReference type="EC" id="2.7.13.3"/>
    </reaction>
</comment>
<keyword evidence="11 14" id="KW-1133">Transmembrane helix</keyword>
<dbReference type="InterPro" id="IPR003594">
    <property type="entry name" value="HATPase_dom"/>
</dbReference>
<evidence type="ECO:0000256" key="13">
    <source>
        <dbReference type="ARBA" id="ARBA00023136"/>
    </source>
</evidence>
<evidence type="ECO:0000259" key="15">
    <source>
        <dbReference type="PROSITE" id="PS50109"/>
    </source>
</evidence>
<keyword evidence="4" id="KW-1003">Cell membrane</keyword>
<keyword evidence="10" id="KW-0067">ATP-binding</keyword>
<dbReference type="PANTHER" id="PTHR45528">
    <property type="entry name" value="SENSOR HISTIDINE KINASE CPXA"/>
    <property type="match status" value="1"/>
</dbReference>
<dbReference type="CDD" id="cd06225">
    <property type="entry name" value="HAMP"/>
    <property type="match status" value="1"/>
</dbReference>
<evidence type="ECO:0000256" key="6">
    <source>
        <dbReference type="ARBA" id="ARBA00022679"/>
    </source>
</evidence>
<keyword evidence="6" id="KW-0808">Transferase</keyword>
<dbReference type="SUPFAM" id="SSF47384">
    <property type="entry name" value="Homodimeric domain of signal transducing histidine kinase"/>
    <property type="match status" value="1"/>
</dbReference>
<evidence type="ECO:0000313" key="18">
    <source>
        <dbReference type="Proteomes" id="UP000295063"/>
    </source>
</evidence>
<dbReference type="InterPro" id="IPR050398">
    <property type="entry name" value="HssS/ArlS-like"/>
</dbReference>
<dbReference type="OrthoDB" id="9806130at2"/>
<accession>A0A4R1Q188</accession>
<evidence type="ECO:0000259" key="16">
    <source>
        <dbReference type="PROSITE" id="PS50885"/>
    </source>
</evidence>
<dbReference type="CDD" id="cd00075">
    <property type="entry name" value="HATPase"/>
    <property type="match status" value="1"/>
</dbReference>
<dbReference type="GO" id="GO:0005524">
    <property type="term" value="F:ATP binding"/>
    <property type="evidence" value="ECO:0007669"/>
    <property type="project" value="UniProtKB-KW"/>
</dbReference>
<reference evidence="17 18" key="1">
    <citation type="submission" date="2019-03" db="EMBL/GenBank/DDBJ databases">
        <title>Genomic Encyclopedia of Type Strains, Phase IV (KMG-IV): sequencing the most valuable type-strain genomes for metagenomic binning, comparative biology and taxonomic classification.</title>
        <authorList>
            <person name="Goeker M."/>
        </authorList>
    </citation>
    <scope>NUCLEOTIDE SEQUENCE [LARGE SCALE GENOMIC DNA]</scope>
    <source>
        <strain evidence="17 18">DSM 15969</strain>
    </source>
</reference>
<feature type="domain" description="Histidine kinase" evidence="15">
    <location>
        <begin position="273"/>
        <end position="493"/>
    </location>
</feature>
<dbReference type="InterPro" id="IPR036097">
    <property type="entry name" value="HisK_dim/P_sf"/>
</dbReference>
<dbReference type="Proteomes" id="UP000295063">
    <property type="component" value="Unassembled WGS sequence"/>
</dbReference>
<keyword evidence="7 14" id="KW-0812">Transmembrane</keyword>
<gene>
    <name evidence="17" type="ORF">EV210_103173</name>
</gene>
<dbReference type="SMART" id="SM00388">
    <property type="entry name" value="HisKA"/>
    <property type="match status" value="1"/>
</dbReference>
<dbReference type="Pfam" id="PF00512">
    <property type="entry name" value="HisKA"/>
    <property type="match status" value="1"/>
</dbReference>
<dbReference type="Pfam" id="PF02518">
    <property type="entry name" value="HATPase_c"/>
    <property type="match status" value="1"/>
</dbReference>
<dbReference type="InterPro" id="IPR005467">
    <property type="entry name" value="His_kinase_dom"/>
</dbReference>
<keyword evidence="12" id="KW-0902">Two-component regulatory system</keyword>
<comment type="subcellular location">
    <subcellularLocation>
        <location evidence="2">Cell membrane</location>
        <topology evidence="2">Multi-pass membrane protein</topology>
    </subcellularLocation>
</comment>
<keyword evidence="5" id="KW-0597">Phosphoprotein</keyword>
<dbReference type="SUPFAM" id="SSF158472">
    <property type="entry name" value="HAMP domain-like"/>
    <property type="match status" value="1"/>
</dbReference>
<name>A0A4R1Q188_9FIRM</name>
<evidence type="ECO:0000256" key="1">
    <source>
        <dbReference type="ARBA" id="ARBA00000085"/>
    </source>
</evidence>
<dbReference type="PROSITE" id="PS50885">
    <property type="entry name" value="HAMP"/>
    <property type="match status" value="1"/>
</dbReference>
<dbReference type="Gene3D" id="1.10.287.130">
    <property type="match status" value="1"/>
</dbReference>
<dbReference type="PROSITE" id="PS50109">
    <property type="entry name" value="HIS_KIN"/>
    <property type="match status" value="1"/>
</dbReference>
<evidence type="ECO:0000256" key="8">
    <source>
        <dbReference type="ARBA" id="ARBA00022741"/>
    </source>
</evidence>
<keyword evidence="13 14" id="KW-0472">Membrane</keyword>
<dbReference type="GO" id="GO:0005886">
    <property type="term" value="C:plasma membrane"/>
    <property type="evidence" value="ECO:0007669"/>
    <property type="project" value="UniProtKB-SubCell"/>
</dbReference>
<evidence type="ECO:0000256" key="5">
    <source>
        <dbReference type="ARBA" id="ARBA00022553"/>
    </source>
</evidence>
<sequence length="497" mass="54897">MGMRDLSVKKKLWFSNFMMVFIPVLLILLIGISVLVGLRMTGNARRSEIALLWPESGPMLSVQLAVSSLRVEVDRAKGSQLDMHEVLEACTALEEQGIQVAIVNGNDVLYVTQGNDASVIVAKLGMRYTGAGPVLLWDEAGFAFRYEATNNAITAVAVGDVPFLARAGISKSTFKNALEFIAIVVIGITIFIIVFTGAFLSRRLSKEIIKPLEDLRHAAIEISRGNLDYAISTEMKDELGIACREFDHMRMRLKAARETQEKYEENRKELIVGISHDLSTPLTSVKGYASGLLDGIAKTNEKKTHYLTMIYQTACNMEKLVESLFLFSKLDLGRVEFCLEAVQLQDYFTDYVTENADRLLARGLQLTFKNQGTNFPVRIDRVQFQRVVENLVENSLKYKQGEIGSLTISLSNEAEGKIRLEFADNGQGVASADLAKLFDSFYRTDPARTNVDKGSGLGLAIVKQIIITMQGEIWAQNGENEGLSICILLPAAGEDGA</sequence>
<evidence type="ECO:0000256" key="3">
    <source>
        <dbReference type="ARBA" id="ARBA00012438"/>
    </source>
</evidence>
<dbReference type="SUPFAM" id="SSF55874">
    <property type="entry name" value="ATPase domain of HSP90 chaperone/DNA topoisomerase II/histidine kinase"/>
    <property type="match status" value="1"/>
</dbReference>
<dbReference type="SMART" id="SM00387">
    <property type="entry name" value="HATPase_c"/>
    <property type="match status" value="1"/>
</dbReference>
<dbReference type="AlphaFoldDB" id="A0A4R1Q188"/>
<keyword evidence="9" id="KW-0418">Kinase</keyword>
<evidence type="ECO:0000256" key="2">
    <source>
        <dbReference type="ARBA" id="ARBA00004651"/>
    </source>
</evidence>
<feature type="transmembrane region" description="Helical" evidence="14">
    <location>
        <begin position="12"/>
        <end position="38"/>
    </location>
</feature>
<evidence type="ECO:0000256" key="4">
    <source>
        <dbReference type="ARBA" id="ARBA00022475"/>
    </source>
</evidence>
<evidence type="ECO:0000256" key="7">
    <source>
        <dbReference type="ARBA" id="ARBA00022692"/>
    </source>
</evidence>
<dbReference type="InterPro" id="IPR036890">
    <property type="entry name" value="HATPase_C_sf"/>
</dbReference>
<dbReference type="EC" id="2.7.13.3" evidence="3"/>
<evidence type="ECO:0000256" key="11">
    <source>
        <dbReference type="ARBA" id="ARBA00022989"/>
    </source>
</evidence>
<organism evidence="17 18">
    <name type="scientific">Anaerospora hongkongensis</name>
    <dbReference type="NCBI Taxonomy" id="244830"/>
    <lineage>
        <taxon>Bacteria</taxon>
        <taxon>Bacillati</taxon>
        <taxon>Bacillota</taxon>
        <taxon>Negativicutes</taxon>
        <taxon>Selenomonadales</taxon>
        <taxon>Sporomusaceae</taxon>
        <taxon>Anaerospora</taxon>
    </lineage>
</organism>
<dbReference type="EMBL" id="SLUI01000003">
    <property type="protein sequence ID" value="TCL38694.1"/>
    <property type="molecule type" value="Genomic_DNA"/>
</dbReference>
<keyword evidence="18" id="KW-1185">Reference proteome</keyword>
<feature type="domain" description="HAMP" evidence="16">
    <location>
        <begin position="206"/>
        <end position="258"/>
    </location>
</feature>
<dbReference type="GO" id="GO:0000155">
    <property type="term" value="F:phosphorelay sensor kinase activity"/>
    <property type="evidence" value="ECO:0007669"/>
    <property type="project" value="InterPro"/>
</dbReference>
<evidence type="ECO:0000256" key="12">
    <source>
        <dbReference type="ARBA" id="ARBA00023012"/>
    </source>
</evidence>
<dbReference type="SMART" id="SM00304">
    <property type="entry name" value="HAMP"/>
    <property type="match status" value="1"/>
</dbReference>
<dbReference type="RefSeq" id="WP_132076838.1">
    <property type="nucleotide sequence ID" value="NZ_SLUI01000003.1"/>
</dbReference>
<dbReference type="Gene3D" id="3.30.565.10">
    <property type="entry name" value="Histidine kinase-like ATPase, C-terminal domain"/>
    <property type="match status" value="1"/>
</dbReference>